<keyword evidence="4" id="KW-1185">Reference proteome</keyword>
<dbReference type="RefSeq" id="WP_026198377.1">
    <property type="nucleotide sequence ID" value="NZ_CM003137.1"/>
</dbReference>
<feature type="compositionally biased region" description="Low complexity" evidence="2">
    <location>
        <begin position="346"/>
        <end position="357"/>
    </location>
</feature>
<dbReference type="AlphaFoldDB" id="A0A0D0QKA4"/>
<feature type="coiled-coil region" evidence="1">
    <location>
        <begin position="423"/>
        <end position="471"/>
    </location>
</feature>
<evidence type="ECO:0000256" key="1">
    <source>
        <dbReference type="SAM" id="Coils"/>
    </source>
</evidence>
<protein>
    <submittedName>
        <fullName evidence="3">Uncharacterized protein</fullName>
    </submittedName>
</protein>
<comment type="caution">
    <text evidence="3">The sequence shown here is derived from an EMBL/GenBank/DDBJ whole genome shotgun (WGS) entry which is preliminary data.</text>
</comment>
<keyword evidence="1" id="KW-0175">Coiled coil</keyword>
<feature type="region of interest" description="Disordered" evidence="2">
    <location>
        <begin position="330"/>
        <end position="360"/>
    </location>
</feature>
<keyword evidence="3" id="KW-0614">Plasmid</keyword>
<proteinExistence type="predicted"/>
<organism evidence="3 4">
    <name type="scientific">Wenxinia marina DSM 24838</name>
    <dbReference type="NCBI Taxonomy" id="1123501"/>
    <lineage>
        <taxon>Bacteria</taxon>
        <taxon>Pseudomonadati</taxon>
        <taxon>Pseudomonadota</taxon>
        <taxon>Alphaproteobacteria</taxon>
        <taxon>Rhodobacterales</taxon>
        <taxon>Roseobacteraceae</taxon>
        <taxon>Wenxinia</taxon>
    </lineage>
</organism>
<reference evidence="3 4" key="1">
    <citation type="submission" date="2013-01" db="EMBL/GenBank/DDBJ databases">
        <authorList>
            <person name="Fiebig A."/>
            <person name="Goeker M."/>
            <person name="Klenk H.-P.P."/>
        </authorList>
    </citation>
    <scope>NUCLEOTIDE SEQUENCE [LARGE SCALE GENOMIC DNA]</scope>
    <source>
        <strain evidence="3 4">DSM 24838</strain>
        <plasmid evidence="3 4">pWENMAR1</plasmid>
    </source>
</reference>
<dbReference type="Proteomes" id="UP000035100">
    <property type="component" value="Plasmid pWENMAR1"/>
</dbReference>
<accession>A0A0D0QKA4</accession>
<geneLocation type="plasmid" evidence="3 4">
    <name>pWENMAR1</name>
</geneLocation>
<evidence type="ECO:0000313" key="3">
    <source>
        <dbReference type="EMBL" id="KIQ71438.1"/>
    </source>
</evidence>
<dbReference type="EMBL" id="AONG01000001">
    <property type="protein sequence ID" value="KIQ71438.1"/>
    <property type="molecule type" value="Genomic_DNA"/>
</dbReference>
<dbReference type="OrthoDB" id="7210452at2"/>
<evidence type="ECO:0000313" key="4">
    <source>
        <dbReference type="Proteomes" id="UP000035100"/>
    </source>
</evidence>
<gene>
    <name evidence="3" type="ORF">Wenmar_04086</name>
</gene>
<dbReference type="eggNOG" id="COG1216">
    <property type="taxonomic scope" value="Bacteria"/>
</dbReference>
<name>A0A0D0QKA4_9RHOB</name>
<feature type="compositionally biased region" description="Basic and acidic residues" evidence="2">
    <location>
        <begin position="330"/>
        <end position="345"/>
    </location>
</feature>
<evidence type="ECO:0000256" key="2">
    <source>
        <dbReference type="SAM" id="MobiDB-lite"/>
    </source>
</evidence>
<sequence length="503" mass="54169">MSQTDLTPAPEGEIATAGSRIPMTLSVLALFARAKFVRPAPILHHLPLLFWITEVLRPAATLSLGGTDALAHFAICQTVERLDTGAECWAVAGGTDGFDGAILDYNDQQYAEFSTLLPGPVAEAIDGIEAESFDLLVIEAAMLAEAVSAGMLRRLSRGGIVVIHGLRSAAALPAVLGERDTLVFPHGDGAVVVGDAQELPSRLATLLDFGTSHRDTRMVRQIFRRLGGGQHAEGEAERARSEVDEAHGLVRRARDREVETAHRLKAEQQQTESLRAEMQARDERAAAAALGLEAAQEEIRSAQAEAEVAGNQVRTLRGDLDAARRRLEEVEAERDAAQSRADALETGHGTAGEATGLEAERERADGLAAQLREMGKLLEEAEARAAPAPIAGPIAAADSEEHEALRRLCAELGDRVEAETGKVRTLEAERIRAAEEIAALTARIDTVSAQLEKVRRERDKLAGRLKEETRRSSEAARAVEDLLSSTSWKVTSPLRAVSRTFRS</sequence>